<dbReference type="InterPro" id="IPR010286">
    <property type="entry name" value="METTL16/RlmF"/>
</dbReference>
<dbReference type="InterPro" id="IPR016909">
    <property type="entry name" value="rRNA_lsu_MeTfrase_F"/>
</dbReference>
<keyword evidence="2 6" id="KW-0698">rRNA processing</keyword>
<comment type="catalytic activity">
    <reaction evidence="6">
        <text>adenosine(1618) in 23S rRNA + S-adenosyl-L-methionine = N(6)-methyladenosine(1618) in 23S rRNA + S-adenosyl-L-homocysteine + H(+)</text>
        <dbReference type="Rhea" id="RHEA:16497"/>
        <dbReference type="Rhea" id="RHEA-COMP:10229"/>
        <dbReference type="Rhea" id="RHEA-COMP:10231"/>
        <dbReference type="ChEBI" id="CHEBI:15378"/>
        <dbReference type="ChEBI" id="CHEBI:57856"/>
        <dbReference type="ChEBI" id="CHEBI:59789"/>
        <dbReference type="ChEBI" id="CHEBI:74411"/>
        <dbReference type="ChEBI" id="CHEBI:74449"/>
        <dbReference type="EC" id="2.1.1.181"/>
    </reaction>
</comment>
<dbReference type="CDD" id="cd02440">
    <property type="entry name" value="AdoMet_MTases"/>
    <property type="match status" value="1"/>
</dbReference>
<evidence type="ECO:0000256" key="2">
    <source>
        <dbReference type="ARBA" id="ARBA00022552"/>
    </source>
</evidence>
<reference evidence="7 8" key="1">
    <citation type="submission" date="2019-12" db="EMBL/GenBank/DDBJ databases">
        <title>Mucilaginibacter sp. HMF7410 genome sequencing and assembly.</title>
        <authorList>
            <person name="Kang H."/>
            <person name="Cha I."/>
            <person name="Kim H."/>
            <person name="Joh K."/>
        </authorList>
    </citation>
    <scope>NUCLEOTIDE SEQUENCE [LARGE SCALE GENOMIC DNA]</scope>
    <source>
        <strain evidence="7 8">HMF7410</strain>
    </source>
</reference>
<dbReference type="SUPFAM" id="SSF53335">
    <property type="entry name" value="S-adenosyl-L-methionine-dependent methyltransferases"/>
    <property type="match status" value="1"/>
</dbReference>
<dbReference type="PIRSF" id="PIRSF029038">
    <property type="entry name" value="Mtase_YbiN_prd"/>
    <property type="match status" value="1"/>
</dbReference>
<dbReference type="PANTHER" id="PTHR13393">
    <property type="entry name" value="SAM-DEPENDENT METHYLTRANSFERASE"/>
    <property type="match status" value="1"/>
</dbReference>
<dbReference type="Pfam" id="PF05971">
    <property type="entry name" value="Methyltransf_10"/>
    <property type="match status" value="1"/>
</dbReference>
<dbReference type="InterPro" id="IPR029063">
    <property type="entry name" value="SAM-dependent_MTases_sf"/>
</dbReference>
<evidence type="ECO:0000313" key="8">
    <source>
        <dbReference type="Proteomes" id="UP000462014"/>
    </source>
</evidence>
<keyword evidence="8" id="KW-1185">Reference proteome</keyword>
<sequence>MPAKPKLIVELKDKLHPRNRHKYRYNFPELITSFPDLAAFVSLNPFQDLSIDFKNPQAVKMLNKALLKHFYNIAFWDIPEGYLCPPVPGRADYIHYLADLLASSNKEIIPRGKSVKVLDVGVGANCIYPLIGHQEYGWNFTGSDIDPVAISSAKNMVQANSLTKAISIRKQNSTKHVFTGIILPKETFDLTMCNPPFHASLTEATAGTVRKWKNLGKAEQGIVTLNFGGRNTELWCEGGEERFVRQMIEESAAFAKSCFWFTSLISKKETLPGCYRALEKFKAGEVRTINMAQGQKTSRILAWTFLDQAEQQEWQSKHRK</sequence>
<organism evidence="7 8">
    <name type="scientific">Mucilaginibacter arboris</name>
    <dbReference type="NCBI Taxonomy" id="2682090"/>
    <lineage>
        <taxon>Bacteria</taxon>
        <taxon>Pseudomonadati</taxon>
        <taxon>Bacteroidota</taxon>
        <taxon>Sphingobacteriia</taxon>
        <taxon>Sphingobacteriales</taxon>
        <taxon>Sphingobacteriaceae</taxon>
        <taxon>Mucilaginibacter</taxon>
    </lineage>
</organism>
<comment type="function">
    <text evidence="6">Specifically methylates the adenine in position 1618 of 23S rRNA.</text>
</comment>
<evidence type="ECO:0000256" key="4">
    <source>
        <dbReference type="ARBA" id="ARBA00022679"/>
    </source>
</evidence>
<evidence type="ECO:0000256" key="3">
    <source>
        <dbReference type="ARBA" id="ARBA00022603"/>
    </source>
</evidence>
<evidence type="ECO:0000256" key="1">
    <source>
        <dbReference type="ARBA" id="ARBA00022490"/>
    </source>
</evidence>
<dbReference type="GO" id="GO:0052907">
    <property type="term" value="F:23S rRNA (adenine(1618)-N(6))-methyltransferase activity"/>
    <property type="evidence" value="ECO:0007669"/>
    <property type="project" value="UniProtKB-EC"/>
</dbReference>
<evidence type="ECO:0000256" key="6">
    <source>
        <dbReference type="HAMAP-Rule" id="MF_01848"/>
    </source>
</evidence>
<comment type="subcellular location">
    <subcellularLocation>
        <location evidence="6">Cytoplasm</location>
    </subcellularLocation>
</comment>
<dbReference type="GO" id="GO:0070475">
    <property type="term" value="P:rRNA base methylation"/>
    <property type="evidence" value="ECO:0007669"/>
    <property type="project" value="TreeGrafter"/>
</dbReference>
<dbReference type="Proteomes" id="UP000462014">
    <property type="component" value="Unassembled WGS sequence"/>
</dbReference>
<accession>A0A7K1T0I2</accession>
<dbReference type="EC" id="2.1.1.181" evidence="6"/>
<comment type="similarity">
    <text evidence="6">Belongs to the methyltransferase superfamily. METTL16/RlmF family.</text>
</comment>
<evidence type="ECO:0000256" key="5">
    <source>
        <dbReference type="ARBA" id="ARBA00022691"/>
    </source>
</evidence>
<keyword evidence="5 6" id="KW-0949">S-adenosyl-L-methionine</keyword>
<keyword evidence="3 6" id="KW-0489">Methyltransferase</keyword>
<dbReference type="NCBIfam" id="NF008725">
    <property type="entry name" value="PRK11727.1"/>
    <property type="match status" value="1"/>
</dbReference>
<keyword evidence="4 6" id="KW-0808">Transferase</keyword>
<protein>
    <recommendedName>
        <fullName evidence="6">Ribosomal RNA large subunit methyltransferase F</fullName>
        <ecNumber evidence="6">2.1.1.181</ecNumber>
    </recommendedName>
    <alternativeName>
        <fullName evidence="6">23S rRNA mA1618 methyltransferase</fullName>
    </alternativeName>
    <alternativeName>
        <fullName evidence="6">rRNA adenine N-6-methyltransferase</fullName>
    </alternativeName>
</protein>
<comment type="caution">
    <text evidence="7">The sequence shown here is derived from an EMBL/GenBank/DDBJ whole genome shotgun (WGS) entry which is preliminary data.</text>
</comment>
<dbReference type="GO" id="GO:0005737">
    <property type="term" value="C:cytoplasm"/>
    <property type="evidence" value="ECO:0007669"/>
    <property type="project" value="UniProtKB-SubCell"/>
</dbReference>
<dbReference type="FunFam" id="3.40.50.150:FF:000045">
    <property type="entry name" value="Ribosomal RNA large subunit methyltransferase F"/>
    <property type="match status" value="1"/>
</dbReference>
<dbReference type="RefSeq" id="WP_157568928.1">
    <property type="nucleotide sequence ID" value="NZ_WPIK01000017.1"/>
</dbReference>
<evidence type="ECO:0000313" key="7">
    <source>
        <dbReference type="EMBL" id="MVN23063.1"/>
    </source>
</evidence>
<dbReference type="PANTHER" id="PTHR13393:SF0">
    <property type="entry name" value="RNA N6-ADENOSINE-METHYLTRANSFERASE METTL16"/>
    <property type="match status" value="1"/>
</dbReference>
<dbReference type="AlphaFoldDB" id="A0A7K1T0I2"/>
<dbReference type="HAMAP" id="MF_01848">
    <property type="entry name" value="23SrRNA_methyltr_F"/>
    <property type="match status" value="1"/>
</dbReference>
<dbReference type="EMBL" id="WPIK01000017">
    <property type="protein sequence ID" value="MVN23063.1"/>
    <property type="molecule type" value="Genomic_DNA"/>
</dbReference>
<gene>
    <name evidence="6 7" type="primary">rlmF</name>
    <name evidence="7" type="ORF">GO621_16170</name>
</gene>
<dbReference type="Gene3D" id="3.40.50.150">
    <property type="entry name" value="Vaccinia Virus protein VP39"/>
    <property type="match status" value="1"/>
</dbReference>
<name>A0A7K1T0I2_9SPHI</name>
<proteinExistence type="inferred from homology"/>
<keyword evidence="1 6" id="KW-0963">Cytoplasm</keyword>